<evidence type="ECO:0000256" key="1">
    <source>
        <dbReference type="SAM" id="Phobius"/>
    </source>
</evidence>
<evidence type="ECO:0000313" key="3">
    <source>
        <dbReference type="Proteomes" id="UP001155241"/>
    </source>
</evidence>
<reference evidence="2" key="1">
    <citation type="submission" date="2022-06" db="EMBL/GenBank/DDBJ databases">
        <title>Aeoliella straminimaris, a novel planctomycete from sediments.</title>
        <authorList>
            <person name="Vitorino I.R."/>
            <person name="Lage O.M."/>
        </authorList>
    </citation>
    <scope>NUCLEOTIDE SEQUENCE</scope>
    <source>
        <strain evidence="2">ICT_H6.2</strain>
    </source>
</reference>
<name>A0A9X2FDD9_9BACT</name>
<keyword evidence="3" id="KW-1185">Reference proteome</keyword>
<organism evidence="2 3">
    <name type="scientific">Aeoliella straminimaris</name>
    <dbReference type="NCBI Taxonomy" id="2954799"/>
    <lineage>
        <taxon>Bacteria</taxon>
        <taxon>Pseudomonadati</taxon>
        <taxon>Planctomycetota</taxon>
        <taxon>Planctomycetia</taxon>
        <taxon>Pirellulales</taxon>
        <taxon>Lacipirellulaceae</taxon>
        <taxon>Aeoliella</taxon>
    </lineage>
</organism>
<dbReference type="AlphaFoldDB" id="A0A9X2FDD9"/>
<keyword evidence="1" id="KW-1133">Transmembrane helix</keyword>
<gene>
    <name evidence="2" type="ORF">NG895_24195</name>
</gene>
<feature type="transmembrane region" description="Helical" evidence="1">
    <location>
        <begin position="84"/>
        <end position="105"/>
    </location>
</feature>
<dbReference type="EMBL" id="JAMXLR010000087">
    <property type="protein sequence ID" value="MCO6047012.1"/>
    <property type="molecule type" value="Genomic_DNA"/>
</dbReference>
<dbReference type="RefSeq" id="WP_252855125.1">
    <property type="nucleotide sequence ID" value="NZ_JAMXLR010000087.1"/>
</dbReference>
<feature type="transmembrane region" description="Helical" evidence="1">
    <location>
        <begin position="49"/>
        <end position="72"/>
    </location>
</feature>
<accession>A0A9X2FDD9</accession>
<keyword evidence="1" id="KW-0812">Transmembrane</keyword>
<sequence length="153" mass="16269">MSNEPDDSLIVQVRTMQIIVFAMATGCVMFAIIALVIVDPQPPNGPPMISWIAAAMGLVGLIAGTIVPRLLAVSQPATGAGYQTLLIVGLALYEGAAFFNLVAFLVEGQMFSLAVAVVLIAAIVMALPTVGRVQDWIDARQRRAEEAEAFSRR</sequence>
<feature type="transmembrane region" description="Helical" evidence="1">
    <location>
        <begin position="18"/>
        <end position="37"/>
    </location>
</feature>
<comment type="caution">
    <text evidence="2">The sequence shown here is derived from an EMBL/GenBank/DDBJ whole genome shotgun (WGS) entry which is preliminary data.</text>
</comment>
<evidence type="ECO:0000313" key="2">
    <source>
        <dbReference type="EMBL" id="MCO6047012.1"/>
    </source>
</evidence>
<dbReference type="Proteomes" id="UP001155241">
    <property type="component" value="Unassembled WGS sequence"/>
</dbReference>
<protein>
    <submittedName>
        <fullName evidence="2">Uncharacterized protein</fullName>
    </submittedName>
</protein>
<keyword evidence="1" id="KW-0472">Membrane</keyword>
<proteinExistence type="predicted"/>
<feature type="transmembrane region" description="Helical" evidence="1">
    <location>
        <begin position="111"/>
        <end position="133"/>
    </location>
</feature>